<proteinExistence type="predicted"/>
<reference evidence="1" key="1">
    <citation type="journal article" date="2021" name="New Phytol.">
        <title>Evolutionary innovations through gain and loss of genes in the ectomycorrhizal Boletales.</title>
        <authorList>
            <person name="Wu G."/>
            <person name="Miyauchi S."/>
            <person name="Morin E."/>
            <person name="Kuo A."/>
            <person name="Drula E."/>
            <person name="Varga T."/>
            <person name="Kohler A."/>
            <person name="Feng B."/>
            <person name="Cao Y."/>
            <person name="Lipzen A."/>
            <person name="Daum C."/>
            <person name="Hundley H."/>
            <person name="Pangilinan J."/>
            <person name="Johnson J."/>
            <person name="Barry K."/>
            <person name="LaButti K."/>
            <person name="Ng V."/>
            <person name="Ahrendt S."/>
            <person name="Min B."/>
            <person name="Choi I.G."/>
            <person name="Park H."/>
            <person name="Plett J.M."/>
            <person name="Magnuson J."/>
            <person name="Spatafora J.W."/>
            <person name="Nagy L.G."/>
            <person name="Henrissat B."/>
            <person name="Grigoriev I.V."/>
            <person name="Yang Z.L."/>
            <person name="Xu J."/>
            <person name="Martin F.M."/>
        </authorList>
    </citation>
    <scope>NUCLEOTIDE SEQUENCE</scope>
    <source>
        <strain evidence="1">KKN 215</strain>
    </source>
</reference>
<dbReference type="EMBL" id="JAEVFJ010000065">
    <property type="protein sequence ID" value="KAH8077251.1"/>
    <property type="molecule type" value="Genomic_DNA"/>
</dbReference>
<organism evidence="1 2">
    <name type="scientific">Cristinia sonorae</name>
    <dbReference type="NCBI Taxonomy" id="1940300"/>
    <lineage>
        <taxon>Eukaryota</taxon>
        <taxon>Fungi</taxon>
        <taxon>Dikarya</taxon>
        <taxon>Basidiomycota</taxon>
        <taxon>Agaricomycotina</taxon>
        <taxon>Agaricomycetes</taxon>
        <taxon>Agaricomycetidae</taxon>
        <taxon>Agaricales</taxon>
        <taxon>Pleurotineae</taxon>
        <taxon>Stephanosporaceae</taxon>
        <taxon>Cristinia</taxon>
    </lineage>
</organism>
<dbReference type="AlphaFoldDB" id="A0A8K0XJP7"/>
<keyword evidence="2" id="KW-1185">Reference proteome</keyword>
<sequence length="607" mass="68222">MSSLSESSLGDTCRMTARSDLNESSTTFSIPRYDREVDDCIAETRTISVFTGIDSPAVTIKDAQAGKRSSHLVLSLPDNVLQRIFAAYSFLCDHSHDNVVPPYAMFIPAYVCQRWMEVAFSTPEIWRVISFVHSLHFASISMECSRGTPLIVDLNYHSSDRDTQEVRDWMEYTMIPNSHRIQDLSLDTSVIGGDRVLREAQGLTALALFCGKKTLAIDPVIFRNLETYRIHGHPTKCLDIAPITRALSSTLTNLEIIMPEPKKSSSPIEPFALSTFLVLLRTLPSLRNLTLKNLHLSHQQKRFGNPGVVILPNLQTFELTFLHRYAQSMKHLVSLIHFPETTRVIIRWHAPNTPLVRHSGRPRRKPAKPLLNSCPSFLSLLKTKLWCETDSQRVVLRHMAIDRTQGYIALQCGDTPVDRCRYAQKISPPVVEERRLELHFVEGTRSRHALLGEVLPHLPLEDVEVLHVDIPSLYPSGPKNGPQVDFIRQCIQGMGKLRILSVEGVAADSETSVLLADDLRFKRGTLTASRPLFPELVSVRLAGCVVGLAVVDPNSQMSLSGVLRSRKMQLGRKLDCLTVHPLYRPGEKGVAEYCHSFDGSVQRLMWL</sequence>
<comment type="caution">
    <text evidence="1">The sequence shown here is derived from an EMBL/GenBank/DDBJ whole genome shotgun (WGS) entry which is preliminary data.</text>
</comment>
<dbReference type="OrthoDB" id="3139566at2759"/>
<name>A0A8K0XJP7_9AGAR</name>
<evidence type="ECO:0000313" key="1">
    <source>
        <dbReference type="EMBL" id="KAH8077251.1"/>
    </source>
</evidence>
<evidence type="ECO:0000313" key="2">
    <source>
        <dbReference type="Proteomes" id="UP000813824"/>
    </source>
</evidence>
<accession>A0A8K0XJP7</accession>
<gene>
    <name evidence="1" type="ORF">BXZ70DRAFT_1068811</name>
</gene>
<protein>
    <recommendedName>
        <fullName evidence="3">F-box domain-containing protein</fullName>
    </recommendedName>
</protein>
<dbReference type="Proteomes" id="UP000813824">
    <property type="component" value="Unassembled WGS sequence"/>
</dbReference>
<evidence type="ECO:0008006" key="3">
    <source>
        <dbReference type="Google" id="ProtNLM"/>
    </source>
</evidence>